<reference evidence="8" key="1">
    <citation type="submission" date="2023-07" db="EMBL/GenBank/DDBJ databases">
        <title>30 novel species of actinomycetes from the DSMZ collection.</title>
        <authorList>
            <person name="Nouioui I."/>
        </authorList>
    </citation>
    <scope>NUCLEOTIDE SEQUENCE [LARGE SCALE GENOMIC DNA]</scope>
    <source>
        <strain evidence="8">DSM 44399</strain>
    </source>
</reference>
<evidence type="ECO:0000256" key="2">
    <source>
        <dbReference type="ARBA" id="ARBA00022475"/>
    </source>
</evidence>
<proteinExistence type="predicted"/>
<dbReference type="InterPro" id="IPR011701">
    <property type="entry name" value="MFS"/>
</dbReference>
<dbReference type="Gene3D" id="1.20.1250.20">
    <property type="entry name" value="MFS general substrate transporter like domains"/>
    <property type="match status" value="1"/>
</dbReference>
<sequence length="422" mass="43982">MSRTLRERIPVLLHDVTFRRFLAGQSVSLLGDQVALLAVPLVGVLVLHATAAQMGYLVAAGVLPSLIFSLAAGARVDRRGHRRRTMLVADLGRAALLASIPISYALGALTLVQLYVVAFSTGMLDVFFYVSYSTLFISMVPPDRYLEGNSLVNGSRSLMSVAGQSVAGLLVAVLSAPGALVIDAVSFLVSAGGLAAISPTEPPVETAERGHLIAGVRFIWHSAVVRAALAATATVNFFNFLFAAVFILYVTRSLHVSPAQLGLVLGLGASGGVLGAAVASRIGNRIGVGPTFVLGSLLFPAPILLVPLARGSHLVVVLCLLVAEFGSCLGVLIMDISIGAIFAAVIPARLQARVSGAYRTVNMGVRPLGALTGGALGTTFGLHTRDLGRRHRRAHWRAVAAPVPDLRPTDAGHQGHHAEATG</sequence>
<evidence type="ECO:0000256" key="4">
    <source>
        <dbReference type="ARBA" id="ARBA00022989"/>
    </source>
</evidence>
<organism evidence="7 8">
    <name type="scientific">Jatrophihabitans lederbergiae</name>
    <dbReference type="NCBI Taxonomy" id="3075547"/>
    <lineage>
        <taxon>Bacteria</taxon>
        <taxon>Bacillati</taxon>
        <taxon>Actinomycetota</taxon>
        <taxon>Actinomycetes</taxon>
        <taxon>Jatrophihabitantales</taxon>
        <taxon>Jatrophihabitantaceae</taxon>
        <taxon>Jatrophihabitans</taxon>
    </lineage>
</organism>
<gene>
    <name evidence="7" type="ORF">RM423_07450</name>
</gene>
<dbReference type="PANTHER" id="PTHR23513">
    <property type="entry name" value="INTEGRAL MEMBRANE EFFLUX PROTEIN-RELATED"/>
    <property type="match status" value="1"/>
</dbReference>
<protein>
    <submittedName>
        <fullName evidence="7">MFS transporter</fullName>
    </submittedName>
</protein>
<accession>A0ABU2J9P7</accession>
<feature type="transmembrane region" description="Helical" evidence="6">
    <location>
        <begin position="261"/>
        <end position="282"/>
    </location>
</feature>
<dbReference type="SUPFAM" id="SSF103473">
    <property type="entry name" value="MFS general substrate transporter"/>
    <property type="match status" value="1"/>
</dbReference>
<feature type="transmembrane region" description="Helical" evidence="6">
    <location>
        <begin position="227"/>
        <end position="249"/>
    </location>
</feature>
<evidence type="ECO:0000256" key="1">
    <source>
        <dbReference type="ARBA" id="ARBA00004651"/>
    </source>
</evidence>
<dbReference type="PANTHER" id="PTHR23513:SF6">
    <property type="entry name" value="MAJOR FACILITATOR SUPERFAMILY ASSOCIATED DOMAIN-CONTAINING PROTEIN"/>
    <property type="match status" value="1"/>
</dbReference>
<keyword evidence="2" id="KW-1003">Cell membrane</keyword>
<keyword evidence="5 6" id="KW-0472">Membrane</keyword>
<feature type="transmembrane region" description="Helical" evidence="6">
    <location>
        <begin position="94"/>
        <end position="116"/>
    </location>
</feature>
<feature type="transmembrane region" description="Helical" evidence="6">
    <location>
        <begin position="122"/>
        <end position="140"/>
    </location>
</feature>
<name>A0ABU2J9P7_9ACTN</name>
<feature type="transmembrane region" description="Helical" evidence="6">
    <location>
        <begin position="21"/>
        <end position="48"/>
    </location>
</feature>
<evidence type="ECO:0000256" key="6">
    <source>
        <dbReference type="SAM" id="Phobius"/>
    </source>
</evidence>
<comment type="caution">
    <text evidence="7">The sequence shown here is derived from an EMBL/GenBank/DDBJ whole genome shotgun (WGS) entry which is preliminary data.</text>
</comment>
<feature type="transmembrane region" description="Helical" evidence="6">
    <location>
        <begin position="161"/>
        <end position="182"/>
    </location>
</feature>
<keyword evidence="8" id="KW-1185">Reference proteome</keyword>
<feature type="transmembrane region" description="Helical" evidence="6">
    <location>
        <begin position="365"/>
        <end position="383"/>
    </location>
</feature>
<evidence type="ECO:0000256" key="3">
    <source>
        <dbReference type="ARBA" id="ARBA00022692"/>
    </source>
</evidence>
<evidence type="ECO:0000256" key="5">
    <source>
        <dbReference type="ARBA" id="ARBA00023136"/>
    </source>
</evidence>
<dbReference type="Pfam" id="PF07690">
    <property type="entry name" value="MFS_1"/>
    <property type="match status" value="1"/>
</dbReference>
<feature type="transmembrane region" description="Helical" evidence="6">
    <location>
        <begin position="54"/>
        <end position="73"/>
    </location>
</feature>
<dbReference type="CDD" id="cd06173">
    <property type="entry name" value="MFS_MefA_like"/>
    <property type="match status" value="1"/>
</dbReference>
<comment type="subcellular location">
    <subcellularLocation>
        <location evidence="1">Cell membrane</location>
        <topology evidence="1">Multi-pass membrane protein</topology>
    </subcellularLocation>
</comment>
<dbReference type="EMBL" id="JAVREH010000006">
    <property type="protein sequence ID" value="MDT0261229.1"/>
    <property type="molecule type" value="Genomic_DNA"/>
</dbReference>
<dbReference type="InterPro" id="IPR036259">
    <property type="entry name" value="MFS_trans_sf"/>
</dbReference>
<keyword evidence="3 6" id="KW-0812">Transmembrane</keyword>
<dbReference type="Proteomes" id="UP001183176">
    <property type="component" value="Unassembled WGS sequence"/>
</dbReference>
<dbReference type="RefSeq" id="WP_311422381.1">
    <property type="nucleotide sequence ID" value="NZ_JAVREH010000006.1"/>
</dbReference>
<feature type="transmembrane region" description="Helical" evidence="6">
    <location>
        <begin position="315"/>
        <end position="345"/>
    </location>
</feature>
<evidence type="ECO:0000313" key="8">
    <source>
        <dbReference type="Proteomes" id="UP001183176"/>
    </source>
</evidence>
<keyword evidence="4 6" id="KW-1133">Transmembrane helix</keyword>
<evidence type="ECO:0000313" key="7">
    <source>
        <dbReference type="EMBL" id="MDT0261229.1"/>
    </source>
</evidence>